<evidence type="ECO:0000256" key="3">
    <source>
        <dbReference type="ARBA" id="ARBA00023125"/>
    </source>
</evidence>
<dbReference type="InterPro" id="IPR036390">
    <property type="entry name" value="WH_DNA-bd_sf"/>
</dbReference>
<dbReference type="SMART" id="SM00345">
    <property type="entry name" value="HTH_GNTR"/>
    <property type="match status" value="1"/>
</dbReference>
<evidence type="ECO:0000256" key="1">
    <source>
        <dbReference type="ARBA" id="ARBA00022491"/>
    </source>
</evidence>
<dbReference type="OrthoDB" id="9784718at2"/>
<evidence type="ECO:0000313" key="8">
    <source>
        <dbReference type="EMBL" id="RWU24113.1"/>
    </source>
</evidence>
<dbReference type="Pfam" id="PF07729">
    <property type="entry name" value="FCD"/>
    <property type="match status" value="1"/>
</dbReference>
<evidence type="ECO:0000256" key="5">
    <source>
        <dbReference type="ARBA" id="ARBA00037357"/>
    </source>
</evidence>
<dbReference type="PANTHER" id="PTHR43537">
    <property type="entry name" value="TRANSCRIPTIONAL REGULATOR, GNTR FAMILY"/>
    <property type="match status" value="1"/>
</dbReference>
<proteinExistence type="predicted"/>
<name>A0A443ZV70_9PSED</name>
<dbReference type="SUPFAM" id="SSF48008">
    <property type="entry name" value="GntR ligand-binding domain-like"/>
    <property type="match status" value="1"/>
</dbReference>
<dbReference type="SMART" id="SM00895">
    <property type="entry name" value="FCD"/>
    <property type="match status" value="1"/>
</dbReference>
<evidence type="ECO:0000313" key="9">
    <source>
        <dbReference type="Proteomes" id="UP000288983"/>
    </source>
</evidence>
<reference evidence="8 9" key="1">
    <citation type="submission" date="2018-06" db="EMBL/GenBank/DDBJ databases">
        <title>Bacteria isolated from soil of Wuhan.</title>
        <authorList>
            <person name="Wei X."/>
            <person name="Chunhua H."/>
        </authorList>
    </citation>
    <scope>NUCLEOTIDE SEQUENCE [LARGE SCALE GENOMIC DNA]</scope>
    <source>
        <strain evidence="9">xwS2</strain>
    </source>
</reference>
<protein>
    <recommendedName>
        <fullName evidence="6">Pyruvate dehydrogenase complex repressor</fullName>
    </recommendedName>
</protein>
<dbReference type="GO" id="GO:0003700">
    <property type="term" value="F:DNA-binding transcription factor activity"/>
    <property type="evidence" value="ECO:0007669"/>
    <property type="project" value="InterPro"/>
</dbReference>
<dbReference type="GO" id="GO:0003677">
    <property type="term" value="F:DNA binding"/>
    <property type="evidence" value="ECO:0007669"/>
    <property type="project" value="UniProtKB-KW"/>
</dbReference>
<dbReference type="PANTHER" id="PTHR43537:SF34">
    <property type="entry name" value="PYRUVATE DEHYDROGENASE COMPLEX REPRESSOR"/>
    <property type="match status" value="1"/>
</dbReference>
<comment type="function">
    <text evidence="5">Transcriptional repressor for the pyruvate dehydrogenase complex genes aceEF and lpd.</text>
</comment>
<dbReference type="CDD" id="cd07377">
    <property type="entry name" value="WHTH_GntR"/>
    <property type="match status" value="1"/>
</dbReference>
<feature type="domain" description="HTH gntR-type" evidence="7">
    <location>
        <begin position="13"/>
        <end position="83"/>
    </location>
</feature>
<accession>A0A443ZV70</accession>
<evidence type="ECO:0000256" key="4">
    <source>
        <dbReference type="ARBA" id="ARBA00023163"/>
    </source>
</evidence>
<dbReference type="InterPro" id="IPR011711">
    <property type="entry name" value="GntR_C"/>
</dbReference>
<dbReference type="Gene3D" id="1.20.120.530">
    <property type="entry name" value="GntR ligand-binding domain-like"/>
    <property type="match status" value="1"/>
</dbReference>
<dbReference type="InterPro" id="IPR008920">
    <property type="entry name" value="TF_FadR/GntR_C"/>
</dbReference>
<dbReference type="Pfam" id="PF00392">
    <property type="entry name" value="GntR"/>
    <property type="match status" value="1"/>
</dbReference>
<dbReference type="SUPFAM" id="SSF46785">
    <property type="entry name" value="Winged helix' DNA-binding domain"/>
    <property type="match status" value="1"/>
</dbReference>
<keyword evidence="1" id="KW-0678">Repressor</keyword>
<dbReference type="Gene3D" id="1.10.10.10">
    <property type="entry name" value="Winged helix-like DNA-binding domain superfamily/Winged helix DNA-binding domain"/>
    <property type="match status" value="1"/>
</dbReference>
<dbReference type="RefSeq" id="WP_128323036.1">
    <property type="nucleotide sequence ID" value="NZ_QJRG01000038.1"/>
</dbReference>
<sequence length="243" mass="26522">MPATSHLIRFKQEGKTESVIRHLEEMIALGLLAQGEQLPREPILAARLGVAPVTLRDALAVLRTRGVIETRRGRSGGSFICAAPQSSVQALYTRLRGFSALELRDYTDEHVAIAAAAAELAAQRAGPDEHERLQMLIDALGAAGDAREQRQADARFHIEIAVAAQSVRLTHSEVRLQAELGELLWLAYGAEPDIPAMQREHSAIVEAIKANDSALAVALARAHVIKEMRKLTSLRLEQIAQLE</sequence>
<dbReference type="PROSITE" id="PS50949">
    <property type="entry name" value="HTH_GNTR"/>
    <property type="match status" value="1"/>
</dbReference>
<evidence type="ECO:0000256" key="2">
    <source>
        <dbReference type="ARBA" id="ARBA00023015"/>
    </source>
</evidence>
<keyword evidence="4" id="KW-0804">Transcription</keyword>
<dbReference type="EMBL" id="QJRG01000038">
    <property type="protein sequence ID" value="RWU24113.1"/>
    <property type="molecule type" value="Genomic_DNA"/>
</dbReference>
<dbReference type="AlphaFoldDB" id="A0A443ZV70"/>
<gene>
    <name evidence="8" type="ORF">DM813_08930</name>
</gene>
<comment type="caution">
    <text evidence="8">The sequence shown here is derived from an EMBL/GenBank/DDBJ whole genome shotgun (WGS) entry which is preliminary data.</text>
</comment>
<keyword evidence="3" id="KW-0238">DNA-binding</keyword>
<dbReference type="InterPro" id="IPR036388">
    <property type="entry name" value="WH-like_DNA-bd_sf"/>
</dbReference>
<organism evidence="8 9">
    <name type="scientific">Pseudomonas alkylphenolica</name>
    <dbReference type="NCBI Taxonomy" id="237609"/>
    <lineage>
        <taxon>Bacteria</taxon>
        <taxon>Pseudomonadati</taxon>
        <taxon>Pseudomonadota</taxon>
        <taxon>Gammaproteobacteria</taxon>
        <taxon>Pseudomonadales</taxon>
        <taxon>Pseudomonadaceae</taxon>
        <taxon>Pseudomonas</taxon>
    </lineage>
</organism>
<dbReference type="InterPro" id="IPR000524">
    <property type="entry name" value="Tscrpt_reg_HTH_GntR"/>
</dbReference>
<evidence type="ECO:0000256" key="6">
    <source>
        <dbReference type="ARBA" id="ARBA00039592"/>
    </source>
</evidence>
<keyword evidence="2" id="KW-0805">Transcription regulation</keyword>
<evidence type="ECO:0000259" key="7">
    <source>
        <dbReference type="PROSITE" id="PS50949"/>
    </source>
</evidence>
<dbReference type="Proteomes" id="UP000288983">
    <property type="component" value="Unassembled WGS sequence"/>
</dbReference>